<reference evidence="1" key="1">
    <citation type="submission" date="2016-04" db="EMBL/GenBank/DDBJ databases">
        <authorList>
            <person name="Evans L.H."/>
            <person name="Alamgir A."/>
            <person name="Owens N."/>
            <person name="Weber N.D."/>
            <person name="Virtaneva K."/>
            <person name="Barbian K."/>
            <person name="Babar A."/>
            <person name="Rosenke K."/>
        </authorList>
    </citation>
    <scope>NUCLEOTIDE SEQUENCE</scope>
    <source>
        <strain evidence="1">86-1</strain>
    </source>
</reference>
<dbReference type="AlphaFoldDB" id="A0A212J343"/>
<evidence type="ECO:0000313" key="1">
    <source>
        <dbReference type="EMBL" id="SBV93847.1"/>
    </source>
</evidence>
<protein>
    <submittedName>
        <fullName evidence="1">Uncharacterized protein</fullName>
    </submittedName>
</protein>
<gene>
    <name evidence="1" type="ORF">KL86DYS1_10974</name>
</gene>
<dbReference type="EMBL" id="FLUM01000001">
    <property type="protein sequence ID" value="SBV93847.1"/>
    <property type="molecule type" value="Genomic_DNA"/>
</dbReference>
<sequence length="41" mass="5046">MPFGIKINHNSKYSKILDYKYIFRLKIRIPSRKIYLQENIC</sequence>
<accession>A0A212J343</accession>
<name>A0A212J343_9BACT</name>
<organism evidence="1">
    <name type="scientific">uncultured Dysgonomonas sp</name>
    <dbReference type="NCBI Taxonomy" id="206096"/>
    <lineage>
        <taxon>Bacteria</taxon>
        <taxon>Pseudomonadati</taxon>
        <taxon>Bacteroidota</taxon>
        <taxon>Bacteroidia</taxon>
        <taxon>Bacteroidales</taxon>
        <taxon>Dysgonomonadaceae</taxon>
        <taxon>Dysgonomonas</taxon>
        <taxon>environmental samples</taxon>
    </lineage>
</organism>
<proteinExistence type="predicted"/>